<dbReference type="Gene3D" id="3.40.50.300">
    <property type="entry name" value="P-loop containing nucleotide triphosphate hydrolases"/>
    <property type="match status" value="1"/>
</dbReference>
<organism evidence="2 3">
    <name type="scientific">Komagataeibacter europaeus</name>
    <name type="common">Gluconacetobacter europaeus</name>
    <dbReference type="NCBI Taxonomy" id="33995"/>
    <lineage>
        <taxon>Bacteria</taxon>
        <taxon>Pseudomonadati</taxon>
        <taxon>Pseudomonadota</taxon>
        <taxon>Alphaproteobacteria</taxon>
        <taxon>Acetobacterales</taxon>
        <taxon>Acetobacteraceae</taxon>
        <taxon>Komagataeibacter</taxon>
    </lineage>
</organism>
<reference evidence="2" key="1">
    <citation type="submission" date="2015-08" db="EMBL/GenBank/DDBJ databases">
        <title>Draft genome sequence of Komagataeibacter europaeus CECT 8546 a cellulose producer strain from vinegar produced by the traditional method.</title>
        <authorList>
            <person name="Poehlein A."/>
            <person name="Valera M.J."/>
            <person name="Haack F.S."/>
            <person name="Mas A."/>
            <person name="Daniel R."/>
            <person name="Streit W.R."/>
            <person name="Mateo E."/>
        </authorList>
    </citation>
    <scope>NUCLEOTIDE SEQUENCE [LARGE SCALE GENOMIC DNA]</scope>
    <source>
        <strain evidence="2">CECT 8546</strain>
    </source>
</reference>
<gene>
    <name evidence="2" type="primary">pstB3</name>
    <name evidence="2" type="ORF">KOEU_29210</name>
</gene>
<dbReference type="PANTHER" id="PTHR43119:SF1">
    <property type="entry name" value="ABC TRANSPORTER DOMAIN-CONTAINING PROTEIN"/>
    <property type="match status" value="1"/>
</dbReference>
<keyword evidence="2" id="KW-0067">ATP-binding</keyword>
<dbReference type="EMBL" id="LHUQ01000025">
    <property type="protein sequence ID" value="KON63592.1"/>
    <property type="molecule type" value="Genomic_DNA"/>
</dbReference>
<evidence type="ECO:0000259" key="1">
    <source>
        <dbReference type="Pfam" id="PF00005"/>
    </source>
</evidence>
<comment type="caution">
    <text evidence="2">The sequence shown here is derived from an EMBL/GenBank/DDBJ whole genome shotgun (WGS) entry which is preliminary data.</text>
</comment>
<dbReference type="AlphaFoldDB" id="A0A0M0EEA9"/>
<evidence type="ECO:0000313" key="2">
    <source>
        <dbReference type="EMBL" id="KON63592.1"/>
    </source>
</evidence>
<dbReference type="SUPFAM" id="SSF52540">
    <property type="entry name" value="P-loop containing nucleoside triphosphate hydrolases"/>
    <property type="match status" value="1"/>
</dbReference>
<evidence type="ECO:0000313" key="3">
    <source>
        <dbReference type="Proteomes" id="UP000037566"/>
    </source>
</evidence>
<dbReference type="InterPro" id="IPR027417">
    <property type="entry name" value="P-loop_NTPase"/>
</dbReference>
<accession>A0A0M0EEA9</accession>
<feature type="domain" description="ABC transporter" evidence="1">
    <location>
        <begin position="4"/>
        <end position="103"/>
    </location>
</feature>
<keyword evidence="3" id="KW-1185">Reference proteome</keyword>
<dbReference type="Proteomes" id="UP000037566">
    <property type="component" value="Unassembled WGS sequence"/>
</dbReference>
<proteinExistence type="predicted"/>
<dbReference type="EC" id="3.6.3.27" evidence="2"/>
<dbReference type="GO" id="GO:0016887">
    <property type="term" value="F:ATP hydrolysis activity"/>
    <property type="evidence" value="ECO:0007669"/>
    <property type="project" value="InterPro"/>
</dbReference>
<dbReference type="Pfam" id="PF00005">
    <property type="entry name" value="ABC_tran"/>
    <property type="match status" value="1"/>
</dbReference>
<dbReference type="GO" id="GO:0005524">
    <property type="term" value="F:ATP binding"/>
    <property type="evidence" value="ECO:0007669"/>
    <property type="project" value="UniProtKB-KW"/>
</dbReference>
<dbReference type="STRING" id="33995.KOEU_29210"/>
<dbReference type="PATRIC" id="fig|33995.3.peg.3242"/>
<keyword evidence="2" id="KW-0547">Nucleotide-binding</keyword>
<dbReference type="InterPro" id="IPR003439">
    <property type="entry name" value="ABC_transporter-like_ATP-bd"/>
</dbReference>
<dbReference type="PANTHER" id="PTHR43119">
    <property type="entry name" value="ABC TRANSPORT PROTEIN ATP-BINDING COMPONENT-RELATED"/>
    <property type="match status" value="1"/>
</dbReference>
<name>A0A0M0EEA9_KOMEU</name>
<sequence>MIADLDPHEGDCLLDGVACSEMPVEAWRRLVQYVPAEPGWWSDHVLDHMPDSDDLRGLMVDFGLAGHCLQTPLSRLSTGERQRLALLRAILLHPGVLLLDEPCSALDETSTGRVERVLQALQAQGTAIVLVSHDVRQAGRMGDRHFRMHAGRLAGITP</sequence>
<keyword evidence="2" id="KW-0378">Hydrolase</keyword>
<protein>
    <submittedName>
        <fullName evidence="2">Phosphate import ATP-binding protein PstB</fullName>
        <ecNumber evidence="2">3.6.3.27</ecNumber>
    </submittedName>
</protein>
<dbReference type="CDD" id="cd00267">
    <property type="entry name" value="ABC_ATPase"/>
    <property type="match status" value="1"/>
</dbReference>